<reference evidence="8 9" key="1">
    <citation type="journal article" date="2010" name="Stand. Genomic Sci.">
        <title>Complete genome sequence of Desulfarculus baarsii type strain (2st14).</title>
        <authorList>
            <person name="Sun H."/>
            <person name="Spring S."/>
            <person name="Lapidus A."/>
            <person name="Davenport K."/>
            <person name="Del Rio T.G."/>
            <person name="Tice H."/>
            <person name="Nolan M."/>
            <person name="Copeland A."/>
            <person name="Cheng J.F."/>
            <person name="Lucas S."/>
            <person name="Tapia R."/>
            <person name="Goodwin L."/>
            <person name="Pitluck S."/>
            <person name="Ivanova N."/>
            <person name="Pagani I."/>
            <person name="Mavromatis K."/>
            <person name="Ovchinnikova G."/>
            <person name="Pati A."/>
            <person name="Chen A."/>
            <person name="Palaniappan K."/>
            <person name="Hauser L."/>
            <person name="Chang Y.J."/>
            <person name="Jeffries C.D."/>
            <person name="Detter J.C."/>
            <person name="Han C."/>
            <person name="Rohde M."/>
            <person name="Brambilla E."/>
            <person name="Goker M."/>
            <person name="Woyke T."/>
            <person name="Bristow J."/>
            <person name="Eisen J.A."/>
            <person name="Markowitz V."/>
            <person name="Hugenholtz P."/>
            <person name="Kyrpides N.C."/>
            <person name="Klenk H.P."/>
            <person name="Land M."/>
        </authorList>
    </citation>
    <scope>NUCLEOTIDE SEQUENCE [LARGE SCALE GENOMIC DNA]</scope>
    <source>
        <strain evidence="9">ATCC 33931 / DSM 2075 / LMG 7858 / VKM B-1802 / 2st14</strain>
    </source>
</reference>
<dbReference type="InterPro" id="IPR027417">
    <property type="entry name" value="P-loop_NTPase"/>
</dbReference>
<keyword evidence="8" id="KW-0132">Cell division</keyword>
<dbReference type="PROSITE" id="PS50893">
    <property type="entry name" value="ABC_TRANSPORTER_2"/>
    <property type="match status" value="1"/>
</dbReference>
<dbReference type="InterPro" id="IPR017911">
    <property type="entry name" value="MacB-like_ATP-bd"/>
</dbReference>
<name>E1QHU6_DESB2</name>
<dbReference type="SUPFAM" id="SSF52540">
    <property type="entry name" value="P-loop containing nucleoside triphosphate hydrolases"/>
    <property type="match status" value="1"/>
</dbReference>
<dbReference type="InterPro" id="IPR003593">
    <property type="entry name" value="AAA+_ATPase"/>
</dbReference>
<dbReference type="GO" id="GO:0005524">
    <property type="term" value="F:ATP binding"/>
    <property type="evidence" value="ECO:0007669"/>
    <property type="project" value="UniProtKB-KW"/>
</dbReference>
<dbReference type="AlphaFoldDB" id="E1QHU6"/>
<keyword evidence="9" id="KW-1185">Reference proteome</keyword>
<dbReference type="eggNOG" id="COG2884">
    <property type="taxonomic scope" value="Bacteria"/>
</dbReference>
<dbReference type="HOGENOM" id="CLU_000604_1_22_7"/>
<evidence type="ECO:0000259" key="7">
    <source>
        <dbReference type="PROSITE" id="PS50893"/>
    </source>
</evidence>
<keyword evidence="6 8" id="KW-0067">ATP-binding</keyword>
<dbReference type="GO" id="GO:0016887">
    <property type="term" value="F:ATP hydrolysis activity"/>
    <property type="evidence" value="ECO:0007669"/>
    <property type="project" value="InterPro"/>
</dbReference>
<sequence>MVRLERVGKLYHGAEKLVFDGLDLRLEPGSFVFLCGPSGAGKTTLINLIMGVELPTTGRVLVAGRDMGALRPRAMAKIRRQLGVVFQDFRLLGRRSVFENVALALRVCGVGGADTQRMVEQALRWVDLTDKAMVRADTLSGGEQQRVAIARALARRPKLILADEPTGNLDPQNTQRVLRLLQKAHAAGSTVLLATHDPTLPGRTPNASVAELRGGKLEMVR</sequence>
<dbReference type="InterPro" id="IPR015854">
    <property type="entry name" value="ABC_transpr_LolD-like"/>
</dbReference>
<evidence type="ECO:0000313" key="9">
    <source>
        <dbReference type="Proteomes" id="UP000009047"/>
    </source>
</evidence>
<dbReference type="RefSeq" id="WP_013258591.1">
    <property type="nucleotide sequence ID" value="NC_014365.1"/>
</dbReference>
<dbReference type="InterPro" id="IPR003439">
    <property type="entry name" value="ABC_transporter-like_ATP-bd"/>
</dbReference>
<keyword evidence="4" id="KW-0813">Transport</keyword>
<evidence type="ECO:0000256" key="2">
    <source>
        <dbReference type="ARBA" id="ARBA00005417"/>
    </source>
</evidence>
<evidence type="ECO:0000256" key="4">
    <source>
        <dbReference type="ARBA" id="ARBA00022448"/>
    </source>
</evidence>
<dbReference type="CDD" id="cd03255">
    <property type="entry name" value="ABC_MJ0796_LolCDE_FtsE"/>
    <property type="match status" value="1"/>
</dbReference>
<evidence type="ECO:0000256" key="1">
    <source>
        <dbReference type="ARBA" id="ARBA00002579"/>
    </source>
</evidence>
<organism evidence="8 9">
    <name type="scientific">Desulfarculus baarsii (strain ATCC 33931 / DSM 2075 / LMG 7858 / VKM B-1802 / 2st14)</name>
    <dbReference type="NCBI Taxonomy" id="644282"/>
    <lineage>
        <taxon>Bacteria</taxon>
        <taxon>Pseudomonadati</taxon>
        <taxon>Thermodesulfobacteriota</taxon>
        <taxon>Desulfarculia</taxon>
        <taxon>Desulfarculales</taxon>
        <taxon>Desulfarculaceae</taxon>
        <taxon>Desulfarculus</taxon>
    </lineage>
</organism>
<dbReference type="GO" id="GO:0005886">
    <property type="term" value="C:plasma membrane"/>
    <property type="evidence" value="ECO:0007669"/>
    <property type="project" value="UniProtKB-ARBA"/>
</dbReference>
<accession>E1QHU6</accession>
<proteinExistence type="inferred from homology"/>
<dbReference type="PROSITE" id="PS00211">
    <property type="entry name" value="ABC_TRANSPORTER_1"/>
    <property type="match status" value="1"/>
</dbReference>
<dbReference type="Pfam" id="PF00005">
    <property type="entry name" value="ABC_tran"/>
    <property type="match status" value="1"/>
</dbReference>
<evidence type="ECO:0000256" key="6">
    <source>
        <dbReference type="ARBA" id="ARBA00022840"/>
    </source>
</evidence>
<evidence type="ECO:0000256" key="5">
    <source>
        <dbReference type="ARBA" id="ARBA00022741"/>
    </source>
</evidence>
<evidence type="ECO:0000313" key="8">
    <source>
        <dbReference type="EMBL" id="ADK85139.1"/>
    </source>
</evidence>
<protein>
    <recommendedName>
        <fullName evidence="3">Cell division ATP-binding protein FtsE</fullName>
    </recommendedName>
</protein>
<dbReference type="STRING" id="644282.Deba_1772"/>
<dbReference type="KEGG" id="dbr:Deba_1772"/>
<evidence type="ECO:0000256" key="3">
    <source>
        <dbReference type="ARBA" id="ARBA00020019"/>
    </source>
</evidence>
<feature type="domain" description="ABC transporter" evidence="7">
    <location>
        <begin position="2"/>
        <end position="220"/>
    </location>
</feature>
<dbReference type="GO" id="GO:0022857">
    <property type="term" value="F:transmembrane transporter activity"/>
    <property type="evidence" value="ECO:0007669"/>
    <property type="project" value="TreeGrafter"/>
</dbReference>
<keyword evidence="5" id="KW-0547">Nucleotide-binding</keyword>
<dbReference type="Proteomes" id="UP000009047">
    <property type="component" value="Chromosome"/>
</dbReference>
<gene>
    <name evidence="8" type="ordered locus">Deba_1772</name>
</gene>
<dbReference type="PANTHER" id="PTHR24220:SF470">
    <property type="entry name" value="CELL DIVISION ATP-BINDING PROTEIN FTSE"/>
    <property type="match status" value="1"/>
</dbReference>
<comment type="function">
    <text evidence="1">Part of the ABC transporter FtsEX involved in cellular division. Important for assembly or stability of the septal ring.</text>
</comment>
<keyword evidence="8" id="KW-0131">Cell cycle</keyword>
<dbReference type="FunFam" id="3.40.50.300:FF:000056">
    <property type="entry name" value="Cell division ATP-binding protein FtsE"/>
    <property type="match status" value="1"/>
</dbReference>
<comment type="similarity">
    <text evidence="2">Belongs to the ABC transporter superfamily.</text>
</comment>
<dbReference type="GO" id="GO:0051301">
    <property type="term" value="P:cell division"/>
    <property type="evidence" value="ECO:0007669"/>
    <property type="project" value="UniProtKB-KW"/>
</dbReference>
<dbReference type="PANTHER" id="PTHR24220">
    <property type="entry name" value="IMPORT ATP-BINDING PROTEIN"/>
    <property type="match status" value="1"/>
</dbReference>
<dbReference type="OrthoDB" id="9809450at2"/>
<dbReference type="SMART" id="SM00382">
    <property type="entry name" value="AAA"/>
    <property type="match status" value="1"/>
</dbReference>
<dbReference type="EMBL" id="CP002085">
    <property type="protein sequence ID" value="ADK85139.1"/>
    <property type="molecule type" value="Genomic_DNA"/>
</dbReference>
<dbReference type="Gene3D" id="3.40.50.300">
    <property type="entry name" value="P-loop containing nucleotide triphosphate hydrolases"/>
    <property type="match status" value="1"/>
</dbReference>
<dbReference type="InterPro" id="IPR017871">
    <property type="entry name" value="ABC_transporter-like_CS"/>
</dbReference>